<dbReference type="PROSITE" id="PS00671">
    <property type="entry name" value="D_2_HYDROXYACID_DH_3"/>
    <property type="match status" value="1"/>
</dbReference>
<evidence type="ECO:0000259" key="5">
    <source>
        <dbReference type="Pfam" id="PF00389"/>
    </source>
</evidence>
<dbReference type="InterPro" id="IPR029753">
    <property type="entry name" value="D-isomer_DH_CS"/>
</dbReference>
<dbReference type="SUPFAM" id="SSF52283">
    <property type="entry name" value="Formate/glycerate dehydrogenase catalytic domain-like"/>
    <property type="match status" value="1"/>
</dbReference>
<keyword evidence="2 4" id="KW-0560">Oxidoreductase</keyword>
<dbReference type="PANTHER" id="PTHR43026:SF1">
    <property type="entry name" value="2-HYDROXYACID DEHYDROGENASE HOMOLOG 1-RELATED"/>
    <property type="match status" value="1"/>
</dbReference>
<reference evidence="7" key="1">
    <citation type="submission" date="2022-06" db="EMBL/GenBank/DDBJ databases">
        <title>Vallitalea longa sp. nov., an anaerobic bacterium isolated from marine sediment.</title>
        <authorList>
            <person name="Hirano S."/>
            <person name="Terahara T."/>
            <person name="Mori K."/>
            <person name="Hamada M."/>
            <person name="Matsumoto R."/>
            <person name="Kobayashi T."/>
        </authorList>
    </citation>
    <scope>NUCLEOTIDE SEQUENCE</scope>
    <source>
        <strain evidence="7">SH18-1</strain>
    </source>
</reference>
<dbReference type="AlphaFoldDB" id="A0A9W5YBZ1"/>
<dbReference type="Pfam" id="PF00389">
    <property type="entry name" value="2-Hacid_dh"/>
    <property type="match status" value="1"/>
</dbReference>
<evidence type="ECO:0000313" key="7">
    <source>
        <dbReference type="EMBL" id="GKX29871.1"/>
    </source>
</evidence>
<dbReference type="InterPro" id="IPR006139">
    <property type="entry name" value="D-isomer_2_OHA_DH_cat_dom"/>
</dbReference>
<feature type="domain" description="D-isomer specific 2-hydroxyacid dehydrogenase NAD-binding" evidence="6">
    <location>
        <begin position="110"/>
        <end position="298"/>
    </location>
</feature>
<dbReference type="Gene3D" id="3.40.50.720">
    <property type="entry name" value="NAD(P)-binding Rossmann-like Domain"/>
    <property type="match status" value="2"/>
</dbReference>
<dbReference type="SUPFAM" id="SSF51735">
    <property type="entry name" value="NAD(P)-binding Rossmann-fold domains"/>
    <property type="match status" value="1"/>
</dbReference>
<organism evidence="7 8">
    <name type="scientific">Vallitalea longa</name>
    <dbReference type="NCBI Taxonomy" id="2936439"/>
    <lineage>
        <taxon>Bacteria</taxon>
        <taxon>Bacillati</taxon>
        <taxon>Bacillota</taxon>
        <taxon>Clostridia</taxon>
        <taxon>Lachnospirales</taxon>
        <taxon>Vallitaleaceae</taxon>
        <taxon>Vallitalea</taxon>
    </lineage>
</organism>
<feature type="domain" description="D-isomer specific 2-hydroxyacid dehydrogenase catalytic" evidence="5">
    <location>
        <begin position="4"/>
        <end position="329"/>
    </location>
</feature>
<dbReference type="GO" id="GO:0008720">
    <property type="term" value="F:D-lactate dehydrogenase (NAD+) activity"/>
    <property type="evidence" value="ECO:0007669"/>
    <property type="project" value="TreeGrafter"/>
</dbReference>
<dbReference type="EMBL" id="BRLB01000006">
    <property type="protein sequence ID" value="GKX29871.1"/>
    <property type="molecule type" value="Genomic_DNA"/>
</dbReference>
<dbReference type="PANTHER" id="PTHR43026">
    <property type="entry name" value="2-HYDROXYACID DEHYDROGENASE HOMOLOG 1-RELATED"/>
    <property type="match status" value="1"/>
</dbReference>
<keyword evidence="3" id="KW-0520">NAD</keyword>
<dbReference type="InterPro" id="IPR036291">
    <property type="entry name" value="NAD(P)-bd_dom_sf"/>
</dbReference>
<evidence type="ECO:0000259" key="6">
    <source>
        <dbReference type="Pfam" id="PF02826"/>
    </source>
</evidence>
<protein>
    <submittedName>
        <fullName evidence="7">2-hydroxyacid dehydrogenase</fullName>
    </submittedName>
</protein>
<gene>
    <name evidence="7" type="ORF">SH1V18_23510</name>
</gene>
<dbReference type="InterPro" id="IPR058205">
    <property type="entry name" value="D-LDH-like"/>
</dbReference>
<evidence type="ECO:0000256" key="2">
    <source>
        <dbReference type="ARBA" id="ARBA00023002"/>
    </source>
</evidence>
<evidence type="ECO:0000313" key="8">
    <source>
        <dbReference type="Proteomes" id="UP001144256"/>
    </source>
</evidence>
<comment type="caution">
    <text evidence="7">The sequence shown here is derived from an EMBL/GenBank/DDBJ whole genome shotgun (WGS) entry which is preliminary data.</text>
</comment>
<evidence type="ECO:0000256" key="4">
    <source>
        <dbReference type="RuleBase" id="RU003719"/>
    </source>
</evidence>
<dbReference type="PROSITE" id="PS00670">
    <property type="entry name" value="D_2_HYDROXYACID_DH_2"/>
    <property type="match status" value="1"/>
</dbReference>
<accession>A0A9W5YBZ1</accession>
<dbReference type="InterPro" id="IPR006140">
    <property type="entry name" value="D-isomer_DH_NAD-bd"/>
</dbReference>
<dbReference type="RefSeq" id="WP_281815593.1">
    <property type="nucleotide sequence ID" value="NZ_BRLB01000006.1"/>
</dbReference>
<dbReference type="CDD" id="cd12183">
    <property type="entry name" value="LDH_like_2"/>
    <property type="match status" value="1"/>
</dbReference>
<name>A0A9W5YBZ1_9FIRM</name>
<dbReference type="Proteomes" id="UP001144256">
    <property type="component" value="Unassembled WGS sequence"/>
</dbReference>
<comment type="similarity">
    <text evidence="1 4">Belongs to the D-isomer specific 2-hydroxyacid dehydrogenase family.</text>
</comment>
<dbReference type="FunFam" id="3.40.50.720:FF:000292">
    <property type="entry name" value="Putative D-lactate dehydrogenase"/>
    <property type="match status" value="1"/>
</dbReference>
<evidence type="ECO:0000256" key="3">
    <source>
        <dbReference type="ARBA" id="ARBA00023027"/>
    </source>
</evidence>
<dbReference type="Pfam" id="PF02826">
    <property type="entry name" value="2-Hacid_dh_C"/>
    <property type="match status" value="1"/>
</dbReference>
<keyword evidence="8" id="KW-1185">Reference proteome</keyword>
<evidence type="ECO:0000256" key="1">
    <source>
        <dbReference type="ARBA" id="ARBA00005854"/>
    </source>
</evidence>
<dbReference type="GO" id="GO:0051287">
    <property type="term" value="F:NAD binding"/>
    <property type="evidence" value="ECO:0007669"/>
    <property type="project" value="InterPro"/>
</dbReference>
<sequence length="347" mass="39363">MLKIAFFDTKPYDKEIFQELNKKYGFEIIYFEERLNDKTVKLTEGFDVVSIFVQDKASSLVINKLHEYGVKLIALRCAGYNNVDFKAARDKIHIVHVPAYSPHAIAEFTVSMMLTLNRKIHKSHTRTKDLNFSLSGLLGFDMYQKTVGIIGTGKIAKILIKILKGFECNVIAYDLYPDTRSAEELGFSYVSLDELFIESDIISLHCPLTKDTEYIINANSINKMKKGAMIVNTGRGKLINTKDLIEGLKEYKIGSAALDVYEEEDKYFYEDFSVSGVNDDVLSRLLTFPNVLITSHQAYFTKEALNNIATTTLDSMMQLDEGKPLENEIAYICDENGCIIKKVITQK</sequence>
<proteinExistence type="inferred from homology"/>